<feature type="transmembrane region" description="Helical" evidence="1">
    <location>
        <begin position="56"/>
        <end position="74"/>
    </location>
</feature>
<feature type="transmembrane region" description="Helical" evidence="1">
    <location>
        <begin position="79"/>
        <end position="97"/>
    </location>
</feature>
<feature type="chain" id="PRO_5038026467" evidence="2">
    <location>
        <begin position="31"/>
        <end position="98"/>
    </location>
</feature>
<comment type="caution">
    <text evidence="3">The sequence shown here is derived from an EMBL/GenBank/DDBJ whole genome shotgun (WGS) entry which is preliminary data.</text>
</comment>
<keyword evidence="4" id="KW-1185">Reference proteome</keyword>
<protein>
    <submittedName>
        <fullName evidence="3">Uncharacterized protein</fullName>
    </submittedName>
</protein>
<dbReference type="AlphaFoldDB" id="A0A934R4M7"/>
<keyword evidence="1" id="KW-0472">Membrane</keyword>
<dbReference type="EMBL" id="JAENIK010000011">
    <property type="protein sequence ID" value="MBK1816302.1"/>
    <property type="molecule type" value="Genomic_DNA"/>
</dbReference>
<evidence type="ECO:0000256" key="1">
    <source>
        <dbReference type="SAM" id="Phobius"/>
    </source>
</evidence>
<keyword evidence="2" id="KW-0732">Signal</keyword>
<evidence type="ECO:0000313" key="4">
    <source>
        <dbReference type="Proteomes" id="UP000600139"/>
    </source>
</evidence>
<feature type="signal peptide" evidence="2">
    <location>
        <begin position="1"/>
        <end position="30"/>
    </location>
</feature>
<keyword evidence="1" id="KW-1133">Transmembrane helix</keyword>
<reference evidence="3" key="1">
    <citation type="submission" date="2021-01" db="EMBL/GenBank/DDBJ databases">
        <title>Modified the classification status of verrucomicrobia.</title>
        <authorList>
            <person name="Feng X."/>
        </authorList>
    </citation>
    <scope>NUCLEOTIDE SEQUENCE</scope>
    <source>
        <strain evidence="3">JCM 18052</strain>
    </source>
</reference>
<sequence length="98" mass="10693">MKFSKPTQWPVSATRLMVAAFCLAPSFLLAHPGHYHPDETDEFDFLRATFFHSHGAMDYLLAAIAISCIGISFLHGRPAIRITAIIAALGSLALLPIL</sequence>
<dbReference type="RefSeq" id="WP_200351245.1">
    <property type="nucleotide sequence ID" value="NZ_BAABHZ010000006.1"/>
</dbReference>
<keyword evidence="1" id="KW-0812">Transmembrane</keyword>
<name>A0A934R4M7_9BACT</name>
<gene>
    <name evidence="3" type="ORF">JIN84_11815</name>
</gene>
<dbReference type="Proteomes" id="UP000600139">
    <property type="component" value="Unassembled WGS sequence"/>
</dbReference>
<accession>A0A934R4M7</accession>
<evidence type="ECO:0000313" key="3">
    <source>
        <dbReference type="EMBL" id="MBK1816302.1"/>
    </source>
</evidence>
<proteinExistence type="predicted"/>
<evidence type="ECO:0000256" key="2">
    <source>
        <dbReference type="SAM" id="SignalP"/>
    </source>
</evidence>
<organism evidence="3 4">
    <name type="scientific">Luteolibacter yonseiensis</name>
    <dbReference type="NCBI Taxonomy" id="1144680"/>
    <lineage>
        <taxon>Bacteria</taxon>
        <taxon>Pseudomonadati</taxon>
        <taxon>Verrucomicrobiota</taxon>
        <taxon>Verrucomicrobiia</taxon>
        <taxon>Verrucomicrobiales</taxon>
        <taxon>Verrucomicrobiaceae</taxon>
        <taxon>Luteolibacter</taxon>
    </lineage>
</organism>